<evidence type="ECO:0000313" key="2">
    <source>
        <dbReference type="EMBL" id="KAA6451330.1"/>
    </source>
</evidence>
<dbReference type="AlphaFoldDB" id="A0A5M8RVB6"/>
<name>A0A5M8RVB6_9BACI</name>
<dbReference type="RefSeq" id="WP_148957221.1">
    <property type="nucleotide sequence ID" value="NZ_QSND01000002.1"/>
</dbReference>
<feature type="compositionally biased region" description="Basic residues" evidence="1">
    <location>
        <begin position="58"/>
        <end position="67"/>
    </location>
</feature>
<accession>A0A5M8RVB6</accession>
<evidence type="ECO:0000256" key="1">
    <source>
        <dbReference type="SAM" id="MobiDB-lite"/>
    </source>
</evidence>
<sequence length="232" mass="27528">MHEEKQPNSSADQQIKTIVNPNISSENRVGKSKLFRGSAFEKLKKRRKKSRSDGSKNTNKKKKQKKVFSRVPQIIDLLRMEDDHIVTKNGVMDILQISSNDIDSLNEQDLMFMVYQNVRFLRSYSPDIKEISLNFPANTSVQQEYWQKKREKIKNPSLLKFIDRKLFELKFLEEERTNREFFLFIYADDQESLSERRRVVINQFRSSFPLIKLSNEKKRSVLFMLNNPNSKL</sequence>
<dbReference type="Proteomes" id="UP000324326">
    <property type="component" value="Unassembled WGS sequence"/>
</dbReference>
<evidence type="ECO:0000313" key="3">
    <source>
        <dbReference type="Proteomes" id="UP000324326"/>
    </source>
</evidence>
<gene>
    <name evidence="2" type="ORF">DX927_11175</name>
</gene>
<protein>
    <submittedName>
        <fullName evidence="2">Uncharacterized protein</fullName>
    </submittedName>
</protein>
<organism evidence="2 3">
    <name type="scientific">Bacillus swezeyi</name>
    <dbReference type="NCBI Taxonomy" id="1925020"/>
    <lineage>
        <taxon>Bacteria</taxon>
        <taxon>Bacillati</taxon>
        <taxon>Bacillota</taxon>
        <taxon>Bacilli</taxon>
        <taxon>Bacillales</taxon>
        <taxon>Bacillaceae</taxon>
        <taxon>Bacillus</taxon>
    </lineage>
</organism>
<reference evidence="2 3" key="1">
    <citation type="submission" date="2018-08" db="EMBL/GenBank/DDBJ databases">
        <title>Bacillus phenotypic plasticity.</title>
        <authorList>
            <person name="Hurtado E."/>
        </authorList>
    </citation>
    <scope>NUCLEOTIDE SEQUENCE [LARGE SCALE GENOMIC DNA]</scope>
    <source>
        <strain evidence="2 3">427</strain>
    </source>
</reference>
<feature type="region of interest" description="Disordered" evidence="1">
    <location>
        <begin position="1"/>
        <end position="67"/>
    </location>
</feature>
<comment type="caution">
    <text evidence="2">The sequence shown here is derived from an EMBL/GenBank/DDBJ whole genome shotgun (WGS) entry which is preliminary data.</text>
</comment>
<dbReference type="EMBL" id="QSND01000002">
    <property type="protein sequence ID" value="KAA6451330.1"/>
    <property type="molecule type" value="Genomic_DNA"/>
</dbReference>
<feature type="compositionally biased region" description="Polar residues" evidence="1">
    <location>
        <begin position="7"/>
        <end position="27"/>
    </location>
</feature>
<proteinExistence type="predicted"/>